<dbReference type="RefSeq" id="WP_003330141.1">
    <property type="nucleotide sequence ID" value="NZ_AJLR01000040.1"/>
</dbReference>
<comment type="caution">
    <text evidence="2">The sequence shown here is derived from an EMBL/GenBank/DDBJ whole genome shotgun (WGS) entry which is preliminary data.</text>
</comment>
<evidence type="ECO:0000313" key="3">
    <source>
        <dbReference type="Proteomes" id="UP000006315"/>
    </source>
</evidence>
<dbReference type="PATRIC" id="fig|1131731.3.peg.986"/>
<evidence type="ECO:0000256" key="1">
    <source>
        <dbReference type="SAM" id="MobiDB-lite"/>
    </source>
</evidence>
<evidence type="ECO:0000313" key="2">
    <source>
        <dbReference type="EMBL" id="EKN68319.1"/>
    </source>
</evidence>
<name>K6DJ21_SCHAZ</name>
<dbReference type="InterPro" id="IPR008978">
    <property type="entry name" value="HSP20-like_chaperone"/>
</dbReference>
<dbReference type="AlphaFoldDB" id="K6DJ21"/>
<dbReference type="Proteomes" id="UP000006315">
    <property type="component" value="Unassembled WGS sequence"/>
</dbReference>
<dbReference type="STRING" id="1131731.BAZO_04735"/>
<keyword evidence="3" id="KW-1185">Reference proteome</keyword>
<protein>
    <recommendedName>
        <fullName evidence="4">Hsp20/alpha crystallin family protein</fullName>
    </recommendedName>
</protein>
<organism evidence="2 3">
    <name type="scientific">Schinkia azotoformans LMG 9581</name>
    <dbReference type="NCBI Taxonomy" id="1131731"/>
    <lineage>
        <taxon>Bacteria</taxon>
        <taxon>Bacillati</taxon>
        <taxon>Bacillota</taxon>
        <taxon>Bacilli</taxon>
        <taxon>Bacillales</taxon>
        <taxon>Bacillaceae</taxon>
        <taxon>Calidifontibacillus/Schinkia group</taxon>
        <taxon>Schinkia</taxon>
    </lineage>
</organism>
<reference evidence="2 3" key="1">
    <citation type="journal article" date="2012" name="Front. Microbiol.">
        <title>Redundancy and modularity in membrane-associated dissimilatory nitrate reduction in Bacillus.</title>
        <authorList>
            <person name="Heylen K."/>
            <person name="Keltjens J."/>
        </authorList>
    </citation>
    <scope>NUCLEOTIDE SEQUENCE [LARGE SCALE GENOMIC DNA]</scope>
    <source>
        <strain evidence="2 3">LMG 9581</strain>
    </source>
</reference>
<accession>K6DJ21</accession>
<evidence type="ECO:0008006" key="4">
    <source>
        <dbReference type="Google" id="ProtNLM"/>
    </source>
</evidence>
<dbReference type="EMBL" id="AJLR01000040">
    <property type="protein sequence ID" value="EKN68319.1"/>
    <property type="molecule type" value="Genomic_DNA"/>
</dbReference>
<dbReference type="SUPFAM" id="SSF49764">
    <property type="entry name" value="HSP20-like chaperones"/>
    <property type="match status" value="1"/>
</dbReference>
<feature type="compositionally biased region" description="Polar residues" evidence="1">
    <location>
        <begin position="54"/>
        <end position="70"/>
    </location>
</feature>
<dbReference type="GeneID" id="89470964"/>
<gene>
    <name evidence="2" type="ORF">BAZO_04735</name>
</gene>
<feature type="region of interest" description="Disordered" evidence="1">
    <location>
        <begin position="39"/>
        <end position="73"/>
    </location>
</feature>
<proteinExistence type="predicted"/>
<sequence length="164" mass="18859">MFPWNLNGNLQEYIKQFTNVKPNEVEDFIKKILSSHVPFQSSPQTDVKSREQKPSTLTNKEPTKNPTSAQHKNEPIEIKVFESHEDVFVHFPLNNKNDIKAGKIFYNSNQLILKDIPNIGDKHKVLLPAIVQQRGAKINYKNGILQIKIPKADDLQFTEIDLNL</sequence>